<evidence type="ECO:0000313" key="3">
    <source>
        <dbReference type="Proteomes" id="UP000324022"/>
    </source>
</evidence>
<proteinExistence type="predicted"/>
<reference evidence="2 3" key="1">
    <citation type="submission" date="2018-03" db="EMBL/GenBank/DDBJ databases">
        <authorList>
            <person name="Guldener U."/>
        </authorList>
    </citation>
    <scope>NUCLEOTIDE SEQUENCE [LARGE SCALE GENOMIC DNA]</scope>
    <source>
        <strain evidence="2 3">NBRC100155</strain>
    </source>
</reference>
<evidence type="ECO:0008006" key="4">
    <source>
        <dbReference type="Google" id="ProtNLM"/>
    </source>
</evidence>
<evidence type="ECO:0000313" key="2">
    <source>
        <dbReference type="EMBL" id="SPO27318.1"/>
    </source>
</evidence>
<sequence length="163" mass="18474">MLYRPHSIAQLLLLLFITATTLIEAQPPLTASDLKHLEIARYTYAGIHGYDIDLREDGLEKFDKVEDLKEKLLAIAKDKGVNSFDAKKSILEHFGIRKSKPYFTVIVRPDDELHGQMGLEHDRAALAFFHVRKHGADLLRIDTVLEGVLTMQPSIFNPVVKLL</sequence>
<dbReference type="Proteomes" id="UP000324022">
    <property type="component" value="Unassembled WGS sequence"/>
</dbReference>
<dbReference type="EMBL" id="OOIN01000017">
    <property type="protein sequence ID" value="SPO27318.1"/>
    <property type="molecule type" value="Genomic_DNA"/>
</dbReference>
<feature type="signal peptide" evidence="1">
    <location>
        <begin position="1"/>
        <end position="25"/>
    </location>
</feature>
<name>A0A5C3EA52_9BASI</name>
<feature type="chain" id="PRO_5022882582" description="DUF4252 domain-containing protein" evidence="1">
    <location>
        <begin position="26"/>
        <end position="163"/>
    </location>
</feature>
<organism evidence="2 3">
    <name type="scientific">Ustilago trichophora</name>
    <dbReference type="NCBI Taxonomy" id="86804"/>
    <lineage>
        <taxon>Eukaryota</taxon>
        <taxon>Fungi</taxon>
        <taxon>Dikarya</taxon>
        <taxon>Basidiomycota</taxon>
        <taxon>Ustilaginomycotina</taxon>
        <taxon>Ustilaginomycetes</taxon>
        <taxon>Ustilaginales</taxon>
        <taxon>Ustilaginaceae</taxon>
        <taxon>Ustilago</taxon>
    </lineage>
</organism>
<keyword evidence="3" id="KW-1185">Reference proteome</keyword>
<gene>
    <name evidence="2" type="ORF">UTRI_10435</name>
</gene>
<evidence type="ECO:0000256" key="1">
    <source>
        <dbReference type="SAM" id="SignalP"/>
    </source>
</evidence>
<dbReference type="AlphaFoldDB" id="A0A5C3EA52"/>
<keyword evidence="1" id="KW-0732">Signal</keyword>
<protein>
    <recommendedName>
        <fullName evidence="4">DUF4252 domain-containing protein</fullName>
    </recommendedName>
</protein>
<accession>A0A5C3EA52</accession>